<keyword evidence="1" id="KW-0732">Signal</keyword>
<evidence type="ECO:0000256" key="1">
    <source>
        <dbReference type="SAM" id="SignalP"/>
    </source>
</evidence>
<accession>A0ABP8QM06</accession>
<dbReference type="Pfam" id="PF04338">
    <property type="entry name" value="DUF481"/>
    <property type="match status" value="1"/>
</dbReference>
<name>A0ABP8QM06_9BACT</name>
<organism evidence="2 3">
    <name type="scientific">Hymenobacter ginsengisoli</name>
    <dbReference type="NCBI Taxonomy" id="1051626"/>
    <lineage>
        <taxon>Bacteria</taxon>
        <taxon>Pseudomonadati</taxon>
        <taxon>Bacteroidota</taxon>
        <taxon>Cytophagia</taxon>
        <taxon>Cytophagales</taxon>
        <taxon>Hymenobacteraceae</taxon>
        <taxon>Hymenobacter</taxon>
    </lineage>
</organism>
<proteinExistence type="predicted"/>
<protein>
    <recommendedName>
        <fullName evidence="4">DUF481 domain-containing protein</fullName>
    </recommendedName>
</protein>
<reference evidence="3" key="1">
    <citation type="journal article" date="2019" name="Int. J. Syst. Evol. Microbiol.">
        <title>The Global Catalogue of Microorganisms (GCM) 10K type strain sequencing project: providing services to taxonomists for standard genome sequencing and annotation.</title>
        <authorList>
            <consortium name="The Broad Institute Genomics Platform"/>
            <consortium name="The Broad Institute Genome Sequencing Center for Infectious Disease"/>
            <person name="Wu L."/>
            <person name="Ma J."/>
        </authorList>
    </citation>
    <scope>NUCLEOTIDE SEQUENCE [LARGE SCALE GENOMIC DNA]</scope>
    <source>
        <strain evidence="3">JCM 17841</strain>
    </source>
</reference>
<feature type="signal peptide" evidence="1">
    <location>
        <begin position="1"/>
        <end position="34"/>
    </location>
</feature>
<gene>
    <name evidence="2" type="ORF">GCM10023172_32030</name>
</gene>
<evidence type="ECO:0000313" key="2">
    <source>
        <dbReference type="EMBL" id="GAA4504923.1"/>
    </source>
</evidence>
<dbReference type="EMBL" id="BAABGQ010000008">
    <property type="protein sequence ID" value="GAA4504923.1"/>
    <property type="molecule type" value="Genomic_DNA"/>
</dbReference>
<dbReference type="InterPro" id="IPR007433">
    <property type="entry name" value="DUF481"/>
</dbReference>
<feature type="chain" id="PRO_5047127619" description="DUF481 domain-containing protein" evidence="1">
    <location>
        <begin position="35"/>
        <end position="294"/>
    </location>
</feature>
<dbReference type="Proteomes" id="UP001501243">
    <property type="component" value="Unassembled WGS sequence"/>
</dbReference>
<comment type="caution">
    <text evidence="2">The sequence shown here is derived from an EMBL/GenBank/DDBJ whole genome shotgun (WGS) entry which is preliminary data.</text>
</comment>
<keyword evidence="3" id="KW-1185">Reference proteome</keyword>
<sequence length="294" mass="32182">MRINDLLMPPLARKRYILGGLLLAGLARPGHVLAQVPDSTSAPVAADTAAAPVVAPSSSGASGLPSSEFETYNVSGQGIRYTAALTGIYSTGTVERIYFTTSHTANLALGQHWLLPAAFNFSYGKQDRVLREREVLGLFTPAYQVGRLKYYALAEGEQSNLRAIARRLVGGAGVGYQFYLDSLRNEVSLSQFFLYEHTQYLEELLRRVPRSSTRLKLRLKKGPVVFTALAFYQPSLQDVTGDFRVNSTSSLNFTVSRHLALTATYAYSYESVAVEGRSPLNTNLTVGFTYSTGK</sequence>
<evidence type="ECO:0000313" key="3">
    <source>
        <dbReference type="Proteomes" id="UP001501243"/>
    </source>
</evidence>
<evidence type="ECO:0008006" key="4">
    <source>
        <dbReference type="Google" id="ProtNLM"/>
    </source>
</evidence>